<dbReference type="InterPro" id="IPR050078">
    <property type="entry name" value="Ribosomal_L11_MeTrfase_PrmA"/>
</dbReference>
<dbReference type="Proteomes" id="UP000050833">
    <property type="component" value="Unassembled WGS sequence"/>
</dbReference>
<keyword evidence="4" id="KW-0808">Transferase</keyword>
<dbReference type="InterPro" id="IPR004498">
    <property type="entry name" value="Ribosomal_PrmA_MeTrfase"/>
</dbReference>
<evidence type="ECO:0008006" key="8">
    <source>
        <dbReference type="Google" id="ProtNLM"/>
    </source>
</evidence>
<evidence type="ECO:0000256" key="2">
    <source>
        <dbReference type="ARBA" id="ARBA00022490"/>
    </source>
</evidence>
<evidence type="ECO:0000256" key="5">
    <source>
        <dbReference type="ARBA" id="ARBA00022691"/>
    </source>
</evidence>
<dbReference type="Gene3D" id="3.40.50.150">
    <property type="entry name" value="Vaccinia Virus protein VP39"/>
    <property type="match status" value="1"/>
</dbReference>
<evidence type="ECO:0000256" key="3">
    <source>
        <dbReference type="ARBA" id="ARBA00022603"/>
    </source>
</evidence>
<dbReference type="GO" id="GO:0008276">
    <property type="term" value="F:protein methyltransferase activity"/>
    <property type="evidence" value="ECO:0007669"/>
    <property type="project" value="InterPro"/>
</dbReference>
<dbReference type="AlphaFoldDB" id="A0AAW3JP19"/>
<evidence type="ECO:0000256" key="4">
    <source>
        <dbReference type="ARBA" id="ARBA00022679"/>
    </source>
</evidence>
<dbReference type="EMBL" id="LLKB01000006">
    <property type="protein sequence ID" value="KQC84259.1"/>
    <property type="molecule type" value="Genomic_DNA"/>
</dbReference>
<keyword evidence="5" id="KW-0949">S-adenosyl-L-methionine</keyword>
<dbReference type="Pfam" id="PF06325">
    <property type="entry name" value="PrmA"/>
    <property type="match status" value="1"/>
</dbReference>
<name>A0AAW3JP19_9FIRM</name>
<protein>
    <recommendedName>
        <fullName evidence="8">Ribosomal protein L11 methyltransferase</fullName>
    </recommendedName>
</protein>
<sequence>MGIDGYEIKDHVPLTEKEEKQMYTDIPADMGVDDGSSILTFYTEVPGEENTEFFSTGSSIRDEDMDNNKKEVLEPEVLIKRLKKKIKKIKKFTHIKMPQINYSIEDDSQWKDKWKDNFKAFRVADDIIIKPTWEETPDDADQNDIIMQIDPGSAFGTGTHETTKLCLLSLRKYITTETTLLDAGCGSGILAICSLLCGAKSAFCLDIDPYAVEATIENAALNNIEETRIKAKHLNILEDTENVRNELKEPVDIAVANILADVIIPLSDCIANFIKPGGLFISSGILAEKADLVEEALLKNNFEIIEKNTLGDWVSFVCKCK</sequence>
<keyword evidence="2" id="KW-0963">Cytoplasm</keyword>
<dbReference type="CDD" id="cd02440">
    <property type="entry name" value="AdoMet_MTases"/>
    <property type="match status" value="1"/>
</dbReference>
<evidence type="ECO:0000313" key="7">
    <source>
        <dbReference type="Proteomes" id="UP000050833"/>
    </source>
</evidence>
<organism evidence="6 7">
    <name type="scientific">Butyribacter intestini</name>
    <dbReference type="NCBI Taxonomy" id="1703332"/>
    <lineage>
        <taxon>Bacteria</taxon>
        <taxon>Bacillati</taxon>
        <taxon>Bacillota</taxon>
        <taxon>Clostridia</taxon>
        <taxon>Lachnospirales</taxon>
        <taxon>Lachnospiraceae</taxon>
        <taxon>Butyribacter</taxon>
    </lineage>
</organism>
<dbReference type="InterPro" id="IPR029063">
    <property type="entry name" value="SAM-dependent_MTases_sf"/>
</dbReference>
<reference evidence="6 7" key="1">
    <citation type="submission" date="2015-10" db="EMBL/GenBank/DDBJ databases">
        <title>Butyribacter intestini gen. nov., sp. nov., a butyric acid-producing bacterium of the family Lachnospiraceae isolated from the human faeces.</title>
        <authorList>
            <person name="Zou Y."/>
            <person name="Xue W."/>
            <person name="Luo G."/>
            <person name="Lv M."/>
        </authorList>
    </citation>
    <scope>NUCLEOTIDE SEQUENCE [LARGE SCALE GENOMIC DNA]</scope>
    <source>
        <strain evidence="6 7">TF01-11</strain>
    </source>
</reference>
<comment type="similarity">
    <text evidence="1">Belongs to the methyltransferase superfamily. PrmA family.</text>
</comment>
<keyword evidence="3" id="KW-0489">Methyltransferase</keyword>
<dbReference type="SUPFAM" id="SSF53335">
    <property type="entry name" value="S-adenosyl-L-methionine-dependent methyltransferases"/>
    <property type="match status" value="1"/>
</dbReference>
<dbReference type="NCBIfam" id="TIGR00406">
    <property type="entry name" value="prmA"/>
    <property type="match status" value="1"/>
</dbReference>
<keyword evidence="7" id="KW-1185">Reference proteome</keyword>
<dbReference type="GO" id="GO:0032259">
    <property type="term" value="P:methylation"/>
    <property type="evidence" value="ECO:0007669"/>
    <property type="project" value="UniProtKB-KW"/>
</dbReference>
<evidence type="ECO:0000256" key="1">
    <source>
        <dbReference type="ARBA" id="ARBA00009741"/>
    </source>
</evidence>
<gene>
    <name evidence="6" type="ORF">APZ18_13180</name>
</gene>
<dbReference type="PANTHER" id="PTHR43648:SF1">
    <property type="entry name" value="ELECTRON TRANSFER FLAVOPROTEIN BETA SUBUNIT LYSINE METHYLTRANSFERASE"/>
    <property type="match status" value="1"/>
</dbReference>
<dbReference type="PANTHER" id="PTHR43648">
    <property type="entry name" value="ELECTRON TRANSFER FLAVOPROTEIN BETA SUBUNIT LYSINE METHYLTRANSFERASE"/>
    <property type="match status" value="1"/>
</dbReference>
<accession>A0AAW3JP19</accession>
<evidence type="ECO:0000313" key="6">
    <source>
        <dbReference type="EMBL" id="KQC84259.1"/>
    </source>
</evidence>
<comment type="caution">
    <text evidence="6">The sequence shown here is derived from an EMBL/GenBank/DDBJ whole genome shotgun (WGS) entry which is preliminary data.</text>
</comment>
<proteinExistence type="inferred from homology"/>